<dbReference type="InterPro" id="IPR036034">
    <property type="entry name" value="PDZ_sf"/>
</dbReference>
<feature type="compositionally biased region" description="Low complexity" evidence="2">
    <location>
        <begin position="404"/>
        <end position="413"/>
    </location>
</feature>
<feature type="coiled-coil region" evidence="1">
    <location>
        <begin position="456"/>
        <end position="483"/>
    </location>
</feature>
<dbReference type="InterPro" id="IPR001478">
    <property type="entry name" value="PDZ"/>
</dbReference>
<dbReference type="Gene3D" id="1.10.287.650">
    <property type="entry name" value="L27 domain"/>
    <property type="match status" value="2"/>
</dbReference>
<feature type="domain" description="PDZ" evidence="3">
    <location>
        <begin position="122"/>
        <end position="188"/>
    </location>
</feature>
<dbReference type="Proteomes" id="UP001217089">
    <property type="component" value="Unassembled WGS sequence"/>
</dbReference>
<dbReference type="Gene3D" id="2.30.42.10">
    <property type="match status" value="2"/>
</dbReference>
<accession>A0ABQ9EUA2</accession>
<dbReference type="CDD" id="cd06798">
    <property type="entry name" value="PDZ_MPP5-like"/>
    <property type="match status" value="1"/>
</dbReference>
<evidence type="ECO:0000256" key="2">
    <source>
        <dbReference type="SAM" id="MobiDB-lite"/>
    </source>
</evidence>
<feature type="compositionally biased region" description="Basic residues" evidence="2">
    <location>
        <begin position="308"/>
        <end position="321"/>
    </location>
</feature>
<organism evidence="5 6">
    <name type="scientific">Tegillarca granosa</name>
    <name type="common">Malaysian cockle</name>
    <name type="synonym">Anadara granosa</name>
    <dbReference type="NCBI Taxonomy" id="220873"/>
    <lineage>
        <taxon>Eukaryota</taxon>
        <taxon>Metazoa</taxon>
        <taxon>Spiralia</taxon>
        <taxon>Lophotrochozoa</taxon>
        <taxon>Mollusca</taxon>
        <taxon>Bivalvia</taxon>
        <taxon>Autobranchia</taxon>
        <taxon>Pteriomorphia</taxon>
        <taxon>Arcoida</taxon>
        <taxon>Arcoidea</taxon>
        <taxon>Arcidae</taxon>
        <taxon>Tegillarca</taxon>
    </lineage>
</organism>
<keyword evidence="6" id="KW-1185">Reference proteome</keyword>
<feature type="domain" description="PDZ" evidence="3">
    <location>
        <begin position="683"/>
        <end position="747"/>
    </location>
</feature>
<dbReference type="InterPro" id="IPR004172">
    <property type="entry name" value="L27_dom"/>
</dbReference>
<sequence>MKIFSQIEVILGKTRSKSLRNDPWGMSSKSESTLPMTFHSGEYQWGSLEDFKQFKQGYNTTSSQFGSTENLPWTVNQSDKTEFSTMFGTMTDNSNSTNGLALSVFSMMDDNDLGPFDILDIKVELNKKERRFGFSVMGGRDEGFRPRIDDIAKGSPADRAELEIGDEILEVNGRSLENSSHAEVISYIHRCIKTRSICLRVKRKKKSVEDIVPQIDHVQDAYMIAVEDEAKKRLEKLSAVHAVTAIDMTKIAYGNSESEDNSQNSGVIVEKNSVYKSTSMPVNNKGQHVGNGHVEMMEMNGFMEKQSSKKGKGKKENRHSKSNSADTPLIENINQQNILAYSQNSLNHSSDNNLYDGEESDVHTHNSFDIDDSGPHKEMAVDCPENFIATIKSPPRYPPPPPSLTQSSGQSSPSAPPTTPLKTLNNKNDQTRTDNTLTKAANVVANSIQNNQQSLNDDQLERLRRHQEELRKRREEENRLAKEQDFLRTSLRGSKKLQALESKKPVGVEGVVNTAFVENDDDFDNTDDGFGSARAPSEKDRYMRKNISIDDLFSSLRYMQNRLSAAEERDELSFLKSLFQNKQFQNAIDIHNKIIDVNTRSPPCKPLCTNSVELSNDVITAVQDTQAPYANDLVDLLCEPAFKNLLTSHDQIAENELQPAISGPEDDFMDYPLQQFGEETVKIVHLEKTNEPLGATVRNEGESVIIGRIVKGGTAEKSGLLHEGDEILEVNGIDMKGKNINDVSEMLVSKIKPE</sequence>
<dbReference type="CDD" id="cd00136">
    <property type="entry name" value="PDZ_canonical"/>
    <property type="match status" value="1"/>
</dbReference>
<feature type="compositionally biased region" description="Basic and acidic residues" evidence="2">
    <location>
        <begin position="360"/>
        <end position="380"/>
    </location>
</feature>
<dbReference type="PROSITE" id="PS51022">
    <property type="entry name" value="L27"/>
    <property type="match status" value="1"/>
</dbReference>
<protein>
    <submittedName>
        <fullName evidence="5">Uncharacterized protein</fullName>
    </submittedName>
</protein>
<feature type="compositionally biased region" description="Polar residues" evidence="2">
    <location>
        <begin position="322"/>
        <end position="331"/>
    </location>
</feature>
<feature type="compositionally biased region" description="Polar residues" evidence="2">
    <location>
        <begin position="421"/>
        <end position="432"/>
    </location>
</feature>
<proteinExistence type="predicted"/>
<dbReference type="SMART" id="SM00228">
    <property type="entry name" value="PDZ"/>
    <property type="match status" value="2"/>
</dbReference>
<feature type="region of interest" description="Disordered" evidence="2">
    <location>
        <begin position="349"/>
        <end position="432"/>
    </location>
</feature>
<evidence type="ECO:0000256" key="1">
    <source>
        <dbReference type="SAM" id="Coils"/>
    </source>
</evidence>
<dbReference type="SMART" id="SM00569">
    <property type="entry name" value="L27"/>
    <property type="match status" value="2"/>
</dbReference>
<evidence type="ECO:0000259" key="3">
    <source>
        <dbReference type="PROSITE" id="PS50106"/>
    </source>
</evidence>
<keyword evidence="1" id="KW-0175">Coiled coil</keyword>
<dbReference type="SUPFAM" id="SSF101288">
    <property type="entry name" value="L27 domain"/>
    <property type="match status" value="1"/>
</dbReference>
<evidence type="ECO:0000259" key="4">
    <source>
        <dbReference type="PROSITE" id="PS51022"/>
    </source>
</evidence>
<dbReference type="PROSITE" id="PS50106">
    <property type="entry name" value="PDZ"/>
    <property type="match status" value="2"/>
</dbReference>
<dbReference type="Pfam" id="PF00595">
    <property type="entry name" value="PDZ"/>
    <property type="match status" value="2"/>
</dbReference>
<dbReference type="SUPFAM" id="SSF50156">
    <property type="entry name" value="PDZ domain-like"/>
    <property type="match status" value="2"/>
</dbReference>
<feature type="region of interest" description="Disordered" evidence="2">
    <location>
        <begin position="305"/>
        <end position="331"/>
    </location>
</feature>
<dbReference type="PANTHER" id="PTHR23122">
    <property type="entry name" value="MEMBRANE-ASSOCIATED GUANYLATE KINASE MAGUK"/>
    <property type="match status" value="1"/>
</dbReference>
<gene>
    <name evidence="5" type="ORF">KUTeg_013638</name>
</gene>
<comment type="caution">
    <text evidence="5">The sequence shown here is derived from an EMBL/GenBank/DDBJ whole genome shotgun (WGS) entry which is preliminary data.</text>
</comment>
<name>A0ABQ9EUA2_TEGGR</name>
<evidence type="ECO:0000313" key="6">
    <source>
        <dbReference type="Proteomes" id="UP001217089"/>
    </source>
</evidence>
<reference evidence="5 6" key="1">
    <citation type="submission" date="2022-12" db="EMBL/GenBank/DDBJ databases">
        <title>Chromosome-level genome of Tegillarca granosa.</title>
        <authorList>
            <person name="Kim J."/>
        </authorList>
    </citation>
    <scope>NUCLEOTIDE SEQUENCE [LARGE SCALE GENOMIC DNA]</scope>
    <source>
        <strain evidence="5">Teg-2019</strain>
        <tissue evidence="5">Adductor muscle</tissue>
    </source>
</reference>
<feature type="domain" description="L27" evidence="4">
    <location>
        <begin position="545"/>
        <end position="602"/>
    </location>
</feature>
<dbReference type="InterPro" id="IPR036892">
    <property type="entry name" value="L27_dom_sf"/>
</dbReference>
<dbReference type="InterPro" id="IPR050716">
    <property type="entry name" value="MAGUK"/>
</dbReference>
<dbReference type="EMBL" id="JARBDR010000657">
    <property type="protein sequence ID" value="KAJ8308764.1"/>
    <property type="molecule type" value="Genomic_DNA"/>
</dbReference>
<evidence type="ECO:0000313" key="5">
    <source>
        <dbReference type="EMBL" id="KAJ8308764.1"/>
    </source>
</evidence>